<dbReference type="InterPro" id="IPR009327">
    <property type="entry name" value="Cupin_DUF985"/>
</dbReference>
<dbReference type="Proteomes" id="UP000621631">
    <property type="component" value="Unassembled WGS sequence"/>
</dbReference>
<accession>A0ABR7VJJ6</accession>
<protein>
    <submittedName>
        <fullName evidence="2">Cupin domain-containing protein</fullName>
    </submittedName>
</protein>
<dbReference type="RefSeq" id="WP_189776417.1">
    <property type="nucleotide sequence ID" value="NZ_JACWEZ010000001.1"/>
</dbReference>
<dbReference type="InterPro" id="IPR011051">
    <property type="entry name" value="RmlC_Cupin_sf"/>
</dbReference>
<proteinExistence type="predicted"/>
<comment type="caution">
    <text evidence="2">The sequence shown here is derived from an EMBL/GenBank/DDBJ whole genome shotgun (WGS) entry which is preliminary data.</text>
</comment>
<dbReference type="SUPFAM" id="SSF51182">
    <property type="entry name" value="RmlC-like cupins"/>
    <property type="match status" value="1"/>
</dbReference>
<sequence length="173" mass="19980">MNKREAAYYISKLGLEAHPEGGYYKSTYESEETISDKELTVNFEKQRNLYTSIYFLLTSEDVSHFHRLKSDEVWYFHAGSPLTIHMIKRDGQYEEVKLGLNLEDGEIPQVVVPKGTIFGSSVVEEHTYSLVGCMVSPGFDFQDFELFTQEQLLSNYPQHKGIIKKLAYEHIPE</sequence>
<name>A0ABR7VJJ6_VIRHA</name>
<dbReference type="InterPro" id="IPR039935">
    <property type="entry name" value="YML079W-like"/>
</dbReference>
<dbReference type="InterPro" id="IPR014710">
    <property type="entry name" value="RmlC-like_jellyroll"/>
</dbReference>
<dbReference type="Gene3D" id="2.60.120.10">
    <property type="entry name" value="Jelly Rolls"/>
    <property type="match status" value="1"/>
</dbReference>
<organism evidence="2 3">
    <name type="scientific">Virgibacillus halodenitrificans</name>
    <name type="common">Bacillus halodenitrificans</name>
    <dbReference type="NCBI Taxonomy" id="1482"/>
    <lineage>
        <taxon>Bacteria</taxon>
        <taxon>Bacillati</taxon>
        <taxon>Bacillota</taxon>
        <taxon>Bacilli</taxon>
        <taxon>Bacillales</taxon>
        <taxon>Bacillaceae</taxon>
        <taxon>Virgibacillus</taxon>
    </lineage>
</organism>
<reference evidence="2 3" key="1">
    <citation type="submission" date="2020-09" db="EMBL/GenBank/DDBJ databases">
        <title>Draft Genome Sequences of Oil-Oxidizing Bacteria Halomonas titanicae, Marinobacter lutaoensis, and Virgibacillus halodenitrificans Isolated from Highly Saline Environments.</title>
        <authorList>
            <person name="Grouzdev D.S."/>
            <person name="Sokolova D.S."/>
            <person name="Semenova E.M."/>
            <person name="Borzenkov I.A."/>
            <person name="Bidzhieva S.K."/>
            <person name="Poltaraus A.B."/>
            <person name="Nazina T.N."/>
        </authorList>
    </citation>
    <scope>NUCLEOTIDE SEQUENCE [LARGE SCALE GENOMIC DNA]</scope>
    <source>
        <strain evidence="2 3">VKM B-3472D</strain>
    </source>
</reference>
<dbReference type="Pfam" id="PF06172">
    <property type="entry name" value="Cupin_5"/>
    <property type="match status" value="1"/>
</dbReference>
<keyword evidence="3" id="KW-1185">Reference proteome</keyword>
<dbReference type="CDD" id="cd06121">
    <property type="entry name" value="cupin_YML079wp"/>
    <property type="match status" value="1"/>
</dbReference>
<dbReference type="PANTHER" id="PTHR33387:SF3">
    <property type="entry name" value="DUF985 DOMAIN-CONTAINING PROTEIN"/>
    <property type="match status" value="1"/>
</dbReference>
<dbReference type="PANTHER" id="PTHR33387">
    <property type="entry name" value="RMLC-LIKE JELLY ROLL FOLD PROTEIN"/>
    <property type="match status" value="1"/>
</dbReference>
<dbReference type="EMBL" id="JACWEZ010000001">
    <property type="protein sequence ID" value="MBD1221042.1"/>
    <property type="molecule type" value="Genomic_DNA"/>
</dbReference>
<evidence type="ECO:0000259" key="1">
    <source>
        <dbReference type="Pfam" id="PF06172"/>
    </source>
</evidence>
<evidence type="ECO:0000313" key="2">
    <source>
        <dbReference type="EMBL" id="MBD1221042.1"/>
    </source>
</evidence>
<feature type="domain" description="DUF985" evidence="1">
    <location>
        <begin position="8"/>
        <end position="147"/>
    </location>
</feature>
<evidence type="ECO:0000313" key="3">
    <source>
        <dbReference type="Proteomes" id="UP000621631"/>
    </source>
</evidence>
<gene>
    <name evidence="2" type="ORF">IC602_00275</name>
</gene>